<dbReference type="AlphaFoldDB" id="A0AB39HJ31"/>
<proteinExistence type="predicted"/>
<dbReference type="EMBL" id="CP162602">
    <property type="protein sequence ID" value="XDK26620.1"/>
    <property type="molecule type" value="Genomic_DNA"/>
</dbReference>
<evidence type="ECO:0000313" key="1">
    <source>
        <dbReference type="EMBL" id="XDK26620.1"/>
    </source>
</evidence>
<sequence>MDIQLTTKDFLRVFEHIVSKGENKGDKHQLGELSAWQDFDGYTCWLSYRDVTVTLMFHGKLKVDYEKMDNYDDLLMRCRRIIRENNRQ</sequence>
<accession>A0AB39HJ31</accession>
<protein>
    <submittedName>
        <fullName evidence="1">DUF3081 family protein</fullName>
    </submittedName>
</protein>
<organism evidence="1">
    <name type="scientific">Vibrio sp. HB236076</name>
    <dbReference type="NCBI Taxonomy" id="3232307"/>
    <lineage>
        <taxon>Bacteria</taxon>
        <taxon>Pseudomonadati</taxon>
        <taxon>Pseudomonadota</taxon>
        <taxon>Gammaproteobacteria</taxon>
        <taxon>Vibrionales</taxon>
        <taxon>Vibrionaceae</taxon>
        <taxon>Vibrio</taxon>
    </lineage>
</organism>
<name>A0AB39HJ31_9VIBR</name>
<gene>
    <name evidence="1" type="ORF">AB0763_16410</name>
</gene>
<dbReference type="Pfam" id="PF11280">
    <property type="entry name" value="DUF3081"/>
    <property type="match status" value="1"/>
</dbReference>
<dbReference type="KEGG" id="vih:AB0763_16410"/>
<reference evidence="1" key="1">
    <citation type="submission" date="2024-07" db="EMBL/GenBank/DDBJ databases">
        <title>Genome Analysis of a Potential Novel Vibrio Species Secreting pH- and Thermo-stable Alginate Lyase and its Application in Producing Alginate Oligosaccharides.</title>
        <authorList>
            <person name="Huang H."/>
            <person name="Bao K."/>
        </authorList>
    </citation>
    <scope>NUCLEOTIDE SEQUENCE</scope>
    <source>
        <strain evidence="1">HB236076</strain>
        <plasmid evidence="1">p-HB236076</plasmid>
    </source>
</reference>
<geneLocation type="plasmid" evidence="1">
    <name>p-HB236076</name>
</geneLocation>
<dbReference type="RefSeq" id="WP_306099526.1">
    <property type="nucleotide sequence ID" value="NZ_CP162602.1"/>
</dbReference>
<keyword evidence="1" id="KW-0614">Plasmid</keyword>
<dbReference type="InterPro" id="IPR021432">
    <property type="entry name" value="DUF3081"/>
</dbReference>